<sequence>MDSSTYQYIANPRTHTQKVLSLVVKLWLIANFVTGPFALVYGVENIAECPSQPWIPIFLMAQGVASIILISLMLTCFISCNDDEKATHWFRCMTFFIILVTLALMTWHFVGSYWVFGLYQQLQVDGSCASNCYMLAFVLLVVCQICYGTFVLFFPCVLKERICASRY</sequence>
<accession>A0A7M5X1Z4</accession>
<feature type="transmembrane region" description="Helical" evidence="1">
    <location>
        <begin position="92"/>
        <end position="116"/>
    </location>
</feature>
<dbReference type="OrthoDB" id="2019015at2759"/>
<dbReference type="GeneID" id="136809170"/>
<protein>
    <submittedName>
        <fullName evidence="2">Uncharacterized protein</fullName>
    </submittedName>
</protein>
<evidence type="ECO:0000313" key="3">
    <source>
        <dbReference type="Proteomes" id="UP000594262"/>
    </source>
</evidence>
<keyword evidence="1" id="KW-1133">Transmembrane helix</keyword>
<keyword evidence="3" id="KW-1185">Reference proteome</keyword>
<keyword evidence="1" id="KW-0812">Transmembrane</keyword>
<feature type="transmembrane region" description="Helical" evidence="1">
    <location>
        <begin position="54"/>
        <end position="80"/>
    </location>
</feature>
<dbReference type="PANTHER" id="PTHR33444">
    <property type="entry name" value="SI:DKEY-19B23.12-RELATED"/>
    <property type="match status" value="1"/>
</dbReference>
<dbReference type="EnsemblMetazoa" id="CLYHEMT016327.3">
    <property type="protein sequence ID" value="CLYHEMP016327.3"/>
    <property type="gene ID" value="CLYHEMG016327"/>
</dbReference>
<dbReference type="Proteomes" id="UP000594262">
    <property type="component" value="Unplaced"/>
</dbReference>
<proteinExistence type="predicted"/>
<evidence type="ECO:0000313" key="2">
    <source>
        <dbReference type="EnsemblMetazoa" id="CLYHEMP016327.3"/>
    </source>
</evidence>
<dbReference type="RefSeq" id="XP_066921789.1">
    <property type="nucleotide sequence ID" value="XM_067065688.1"/>
</dbReference>
<keyword evidence="1" id="KW-0472">Membrane</keyword>
<dbReference type="AlphaFoldDB" id="A0A7M5X1Z4"/>
<feature type="transmembrane region" description="Helical" evidence="1">
    <location>
        <begin position="136"/>
        <end position="158"/>
    </location>
</feature>
<dbReference type="PANTHER" id="PTHR33444:SF7">
    <property type="entry name" value="TRANSMEMBRANE PROTEIN 272"/>
    <property type="match status" value="1"/>
</dbReference>
<dbReference type="InterPro" id="IPR040350">
    <property type="entry name" value="TMEM272"/>
</dbReference>
<name>A0A7M5X1Z4_9CNID</name>
<reference evidence="2" key="1">
    <citation type="submission" date="2021-01" db="UniProtKB">
        <authorList>
            <consortium name="EnsemblMetazoa"/>
        </authorList>
    </citation>
    <scope>IDENTIFICATION</scope>
</reference>
<evidence type="ECO:0000256" key="1">
    <source>
        <dbReference type="SAM" id="Phobius"/>
    </source>
</evidence>
<feature type="transmembrane region" description="Helical" evidence="1">
    <location>
        <begin position="20"/>
        <end position="42"/>
    </location>
</feature>
<organism evidence="2 3">
    <name type="scientific">Clytia hemisphaerica</name>
    <dbReference type="NCBI Taxonomy" id="252671"/>
    <lineage>
        <taxon>Eukaryota</taxon>
        <taxon>Metazoa</taxon>
        <taxon>Cnidaria</taxon>
        <taxon>Hydrozoa</taxon>
        <taxon>Hydroidolina</taxon>
        <taxon>Leptothecata</taxon>
        <taxon>Obeliida</taxon>
        <taxon>Clytiidae</taxon>
        <taxon>Clytia</taxon>
    </lineage>
</organism>